<dbReference type="VEuPathDB" id="FungiDB:SPPG_05736"/>
<dbReference type="GO" id="GO:0016740">
    <property type="term" value="F:transferase activity"/>
    <property type="evidence" value="ECO:0007669"/>
    <property type="project" value="UniProtKB-KW"/>
</dbReference>
<dbReference type="SUPFAM" id="SSF52833">
    <property type="entry name" value="Thioredoxin-like"/>
    <property type="match status" value="1"/>
</dbReference>
<dbReference type="OMA" id="CPMNIEA"/>
<dbReference type="Gene3D" id="3.40.30.10">
    <property type="entry name" value="Glutaredoxin"/>
    <property type="match status" value="1"/>
</dbReference>
<dbReference type="Pfam" id="PF13409">
    <property type="entry name" value="GST_N_2"/>
    <property type="match status" value="1"/>
</dbReference>
<accession>A0A0L0HCV4</accession>
<dbReference type="PROSITE" id="PS50404">
    <property type="entry name" value="GST_NTER"/>
    <property type="match status" value="1"/>
</dbReference>
<keyword evidence="3" id="KW-1185">Reference proteome</keyword>
<dbReference type="GeneID" id="27689091"/>
<evidence type="ECO:0000313" key="3">
    <source>
        <dbReference type="Proteomes" id="UP000053201"/>
    </source>
</evidence>
<dbReference type="InterPro" id="IPR036249">
    <property type="entry name" value="Thioredoxin-like_sf"/>
</dbReference>
<protein>
    <submittedName>
        <fullName evidence="2">Glutathione S-transferase domain-containing protein</fullName>
    </submittedName>
</protein>
<feature type="domain" description="GST N-terminal" evidence="1">
    <location>
        <begin position="6"/>
        <end position="90"/>
    </location>
</feature>
<dbReference type="Gene3D" id="1.20.1050.10">
    <property type="match status" value="1"/>
</dbReference>
<keyword evidence="2" id="KW-0808">Transferase</keyword>
<dbReference type="eggNOG" id="ENOG502S6XX">
    <property type="taxonomic scope" value="Eukaryota"/>
</dbReference>
<gene>
    <name evidence="2" type="ORF">SPPG_05736</name>
</gene>
<dbReference type="EMBL" id="KQ257459">
    <property type="protein sequence ID" value="KNC98754.1"/>
    <property type="molecule type" value="Genomic_DNA"/>
</dbReference>
<dbReference type="InParanoid" id="A0A0L0HCV4"/>
<dbReference type="InterPro" id="IPR036282">
    <property type="entry name" value="Glutathione-S-Trfase_C_sf"/>
</dbReference>
<sequence>MSNKIFKLHLLNLNYSSWSLRARIAVEHCNIPCEIITYYKEDPQSYATYKALSPTGLLPLLEINSESGSLLIGESLAILETFAESTPSMWPTDPLDRAHARFVAAEMHGGFLALRKAMSMDWGRRIAPGKITWSPDVQSEIQRIFDVWRACRDRTVSGAGAGADEGYLYGSFTIADAMYVPVVLRFQTYGVEPRDAVIADYMQTVLNTPAMRKLAALAEEERKSHVFPWPEYNLYSDV</sequence>
<evidence type="ECO:0000313" key="2">
    <source>
        <dbReference type="EMBL" id="KNC98754.1"/>
    </source>
</evidence>
<dbReference type="PANTHER" id="PTHR43968:SF6">
    <property type="entry name" value="GLUTATHIONE S-TRANSFERASE OMEGA"/>
    <property type="match status" value="1"/>
</dbReference>
<reference evidence="2 3" key="1">
    <citation type="submission" date="2009-08" db="EMBL/GenBank/DDBJ databases">
        <title>The Genome Sequence of Spizellomyces punctatus strain DAOM BR117.</title>
        <authorList>
            <consortium name="The Broad Institute Genome Sequencing Platform"/>
            <person name="Russ C."/>
            <person name="Cuomo C."/>
            <person name="Shea T."/>
            <person name="Young S.K."/>
            <person name="Zeng Q."/>
            <person name="Koehrsen M."/>
            <person name="Haas B."/>
            <person name="Borodovsky M."/>
            <person name="Guigo R."/>
            <person name="Alvarado L."/>
            <person name="Berlin A."/>
            <person name="Bochicchio J."/>
            <person name="Borenstein D."/>
            <person name="Chapman S."/>
            <person name="Chen Z."/>
            <person name="Engels R."/>
            <person name="Freedman E."/>
            <person name="Gellesch M."/>
            <person name="Goldberg J."/>
            <person name="Griggs A."/>
            <person name="Gujja S."/>
            <person name="Heiman D."/>
            <person name="Hepburn T."/>
            <person name="Howarth C."/>
            <person name="Jen D."/>
            <person name="Larson L."/>
            <person name="Lewis B."/>
            <person name="Mehta T."/>
            <person name="Park D."/>
            <person name="Pearson M."/>
            <person name="Roberts A."/>
            <person name="Saif S."/>
            <person name="Shenoy N."/>
            <person name="Sisk P."/>
            <person name="Stolte C."/>
            <person name="Sykes S."/>
            <person name="Thomson T."/>
            <person name="Walk T."/>
            <person name="White J."/>
            <person name="Yandava C."/>
            <person name="Burger G."/>
            <person name="Gray M.W."/>
            <person name="Holland P.W.H."/>
            <person name="King N."/>
            <person name="Lang F.B.F."/>
            <person name="Roger A.J."/>
            <person name="Ruiz-Trillo I."/>
            <person name="Lander E."/>
            <person name="Nusbaum C."/>
        </authorList>
    </citation>
    <scope>NUCLEOTIDE SEQUENCE [LARGE SCALE GENOMIC DNA]</scope>
    <source>
        <strain evidence="2 3">DAOM BR117</strain>
    </source>
</reference>
<dbReference type="STRING" id="645134.A0A0L0HCV4"/>
<dbReference type="OrthoDB" id="249703at2759"/>
<dbReference type="InterPro" id="IPR004045">
    <property type="entry name" value="Glutathione_S-Trfase_N"/>
</dbReference>
<proteinExistence type="predicted"/>
<dbReference type="CDD" id="cd03194">
    <property type="entry name" value="GST_C_3"/>
    <property type="match status" value="1"/>
</dbReference>
<dbReference type="RefSeq" id="XP_016606794.1">
    <property type="nucleotide sequence ID" value="XM_016753945.1"/>
</dbReference>
<name>A0A0L0HCV4_SPIPD</name>
<organism evidence="2 3">
    <name type="scientific">Spizellomyces punctatus (strain DAOM BR117)</name>
    <dbReference type="NCBI Taxonomy" id="645134"/>
    <lineage>
        <taxon>Eukaryota</taxon>
        <taxon>Fungi</taxon>
        <taxon>Fungi incertae sedis</taxon>
        <taxon>Chytridiomycota</taxon>
        <taxon>Chytridiomycota incertae sedis</taxon>
        <taxon>Chytridiomycetes</taxon>
        <taxon>Spizellomycetales</taxon>
        <taxon>Spizellomycetaceae</taxon>
        <taxon>Spizellomyces</taxon>
    </lineage>
</organism>
<dbReference type="InterPro" id="IPR050983">
    <property type="entry name" value="GST_Omega/HSP26"/>
</dbReference>
<dbReference type="PANTHER" id="PTHR43968">
    <property type="match status" value="1"/>
</dbReference>
<dbReference type="Proteomes" id="UP000053201">
    <property type="component" value="Unassembled WGS sequence"/>
</dbReference>
<dbReference type="SUPFAM" id="SSF47616">
    <property type="entry name" value="GST C-terminal domain-like"/>
    <property type="match status" value="1"/>
</dbReference>
<dbReference type="AlphaFoldDB" id="A0A0L0HCV4"/>
<dbReference type="GO" id="GO:0005737">
    <property type="term" value="C:cytoplasm"/>
    <property type="evidence" value="ECO:0007669"/>
    <property type="project" value="TreeGrafter"/>
</dbReference>
<evidence type="ECO:0000259" key="1">
    <source>
        <dbReference type="PROSITE" id="PS50404"/>
    </source>
</evidence>